<name>A0AAV7XEA3_9NEOP</name>
<dbReference type="PANTHER" id="PTHR33053:SF25">
    <property type="entry name" value="TRANSPOSASE DOMAIN-CONTAINING PROTEIN"/>
    <property type="match status" value="1"/>
</dbReference>
<dbReference type="AlphaFoldDB" id="A0AAV7XEA3"/>
<evidence type="ECO:0000256" key="1">
    <source>
        <dbReference type="SAM" id="MobiDB-lite"/>
    </source>
</evidence>
<sequence length="604" mass="68975">MIIAERNEVPREDQEIADPEQFVRQQLLEWTLAGGVSMSKVDDLLKRLKPVHPNLPLSYKTLVQTPKHIHVADCGNGSMWYYGIVPQLSRQLGHDYFVHHNEVLIDVNIDSLPIFDQGRKTNFVPILGRLADSSEVFIIGIFCGNGSDPQNMDVFLADYVEEVNMLRSNGFVFENIAYNFDVRHYILDQKARASVKCVKGVRGYFCCEKCTVRGVDYMQRMCLLDQNCVLRTDESLVDMAASLMMPKREHYDDDETDEHVIGVSPLFKCENRLVSKFRLDSMHLVYKGVFLRWLDFLWNGRGAYSLSPQKKAEISDTLNSFRHYCPSDFNRKPFAIKSVKLKATELRRILLYDGIVLFKKLDHNLYKNFLLLHCGIFILCSPTLCAILNDEANDFLRSFVTHAEEIFGTEFIVYNVHSLVHLALECKEHGALDGFGAFPFENCLGGIKQRIFSRSKPLQEMAKREIERSRRPKKFNPPERQLQMPCLNDENEPVAGPQFKKIVVKGATLATKGPDSCCEMTDGSVVQVQNIIAAENGTIIVGKKFSRTMDFYEYPIPSSLLGIRKVSDLLACSTYWTPEDVKNKCYLLPLNDNEYVSVPLLHCT</sequence>
<comment type="caution">
    <text evidence="2">The sequence shown here is derived from an EMBL/GenBank/DDBJ whole genome shotgun (WGS) entry which is preliminary data.</text>
</comment>
<accession>A0AAV7XEA3</accession>
<dbReference type="EMBL" id="JAPTSV010000011">
    <property type="protein sequence ID" value="KAJ1522781.1"/>
    <property type="molecule type" value="Genomic_DNA"/>
</dbReference>
<gene>
    <name evidence="2" type="ORF">ONE63_001937</name>
</gene>
<dbReference type="Proteomes" id="UP001075354">
    <property type="component" value="Chromosome 11"/>
</dbReference>
<feature type="region of interest" description="Disordered" evidence="1">
    <location>
        <begin position="462"/>
        <end position="483"/>
    </location>
</feature>
<dbReference type="PANTHER" id="PTHR33053">
    <property type="entry name" value="PROTEIN, PUTATIVE-RELATED"/>
    <property type="match status" value="1"/>
</dbReference>
<reference evidence="2" key="1">
    <citation type="submission" date="2022-12" db="EMBL/GenBank/DDBJ databases">
        <title>Chromosome-level genome assembly of the bean flower thrips Megalurothrips usitatus.</title>
        <authorList>
            <person name="Ma L."/>
            <person name="Liu Q."/>
            <person name="Li H."/>
            <person name="Cai W."/>
        </authorList>
    </citation>
    <scope>NUCLEOTIDE SEQUENCE</scope>
    <source>
        <strain evidence="2">Cailab_2022a</strain>
    </source>
</reference>
<evidence type="ECO:0008006" key="4">
    <source>
        <dbReference type="Google" id="ProtNLM"/>
    </source>
</evidence>
<organism evidence="2 3">
    <name type="scientific">Megalurothrips usitatus</name>
    <name type="common">bean blossom thrips</name>
    <dbReference type="NCBI Taxonomy" id="439358"/>
    <lineage>
        <taxon>Eukaryota</taxon>
        <taxon>Metazoa</taxon>
        <taxon>Ecdysozoa</taxon>
        <taxon>Arthropoda</taxon>
        <taxon>Hexapoda</taxon>
        <taxon>Insecta</taxon>
        <taxon>Pterygota</taxon>
        <taxon>Neoptera</taxon>
        <taxon>Paraneoptera</taxon>
        <taxon>Thysanoptera</taxon>
        <taxon>Terebrantia</taxon>
        <taxon>Thripoidea</taxon>
        <taxon>Thripidae</taxon>
        <taxon>Megalurothrips</taxon>
    </lineage>
</organism>
<proteinExistence type="predicted"/>
<evidence type="ECO:0000313" key="2">
    <source>
        <dbReference type="EMBL" id="KAJ1522781.1"/>
    </source>
</evidence>
<protein>
    <recommendedName>
        <fullName evidence="4">DUF4218 domain-containing protein</fullName>
    </recommendedName>
</protein>
<keyword evidence="3" id="KW-1185">Reference proteome</keyword>
<evidence type="ECO:0000313" key="3">
    <source>
        <dbReference type="Proteomes" id="UP001075354"/>
    </source>
</evidence>